<feature type="coiled-coil region" evidence="2">
    <location>
        <begin position="88"/>
        <end position="223"/>
    </location>
</feature>
<reference evidence="4 5" key="1">
    <citation type="journal article" date="2013" name="Nat. Commun.">
        <title>The evolution and pathogenic mechanisms of the rice sheath blight pathogen.</title>
        <authorList>
            <person name="Zheng A."/>
            <person name="Lin R."/>
            <person name="Xu L."/>
            <person name="Qin P."/>
            <person name="Tang C."/>
            <person name="Ai P."/>
            <person name="Zhang D."/>
            <person name="Liu Y."/>
            <person name="Sun Z."/>
            <person name="Feng H."/>
            <person name="Wang Y."/>
            <person name="Chen Y."/>
            <person name="Liang X."/>
            <person name="Fu R."/>
            <person name="Li Q."/>
            <person name="Zhang J."/>
            <person name="Yu X."/>
            <person name="Xie Z."/>
            <person name="Ding L."/>
            <person name="Guan P."/>
            <person name="Tang J."/>
            <person name="Liang Y."/>
            <person name="Wang S."/>
            <person name="Deng Q."/>
            <person name="Li S."/>
            <person name="Zhu J."/>
            <person name="Wang L."/>
            <person name="Liu H."/>
            <person name="Li P."/>
        </authorList>
    </citation>
    <scope>NUCLEOTIDE SEQUENCE [LARGE SCALE GENOMIC DNA]</scope>
    <source>
        <strain evidence="5">AG-1 IA</strain>
    </source>
</reference>
<dbReference type="Pfam" id="PF00261">
    <property type="entry name" value="Tropomyosin"/>
    <property type="match status" value="1"/>
</dbReference>
<comment type="caution">
    <text evidence="4">The sequence shown here is derived from an EMBL/GenBank/DDBJ whole genome shotgun (WGS) entry which is preliminary data.</text>
</comment>
<keyword evidence="1 2" id="KW-0175">Coiled coil</keyword>
<dbReference type="InterPro" id="IPR000533">
    <property type="entry name" value="Tropomyosin"/>
</dbReference>
<dbReference type="OrthoDB" id="128924at2759"/>
<sequence>MCKQRIGKQAQPPESGLGWRTIWSAAGGGHREINGRAWASLASIHNLRSSIRVDLCGYSENAAQATGKLALMSEIEQATGVYLGHIECDDNADRADKAEAKVKELEQQLLQREQEVKSLTHRLENAEREVEELDSKYATAKKAGEDGAQSQQSEGMLRSKIELLEGELDKSEASVKETMEKLRQVDIKAEHFERQVHKLEQERDQWEAKYEDMKEQKSKVQKELDDLDMFERGRAKVSTQLSLLSAIQTIAQDHTPSSHRAIMDHIKERISKLKKEADANAERAEEADAKLKALQKELSEANEQNAILNRRISALEAENERLDDKFQVAEKARKDMAEKLQNADIKAEDSDRRARMAEEERDQWEEKYEKMKAEKERLQKEIDELGL</sequence>
<evidence type="ECO:0000256" key="3">
    <source>
        <dbReference type="SAM" id="MobiDB-lite"/>
    </source>
</evidence>
<feature type="compositionally biased region" description="Basic and acidic residues" evidence="3">
    <location>
        <begin position="345"/>
        <end position="367"/>
    </location>
</feature>
<dbReference type="OMA" id="THAMDPQ"/>
<name>L8X3F8_THACA</name>
<keyword evidence="5" id="KW-1185">Reference proteome</keyword>
<dbReference type="Gene3D" id="1.20.5.340">
    <property type="match status" value="2"/>
</dbReference>
<proteinExistence type="predicted"/>
<dbReference type="Proteomes" id="UP000011668">
    <property type="component" value="Unassembled WGS sequence"/>
</dbReference>
<dbReference type="AlphaFoldDB" id="L8X3F8"/>
<dbReference type="STRING" id="983506.L8X3F8"/>
<gene>
    <name evidence="4" type="ORF">AG1IA_02310</name>
</gene>
<dbReference type="Gene3D" id="1.20.5.170">
    <property type="match status" value="1"/>
</dbReference>
<feature type="region of interest" description="Disordered" evidence="3">
    <location>
        <begin position="334"/>
        <end position="367"/>
    </location>
</feature>
<evidence type="ECO:0000313" key="4">
    <source>
        <dbReference type="EMBL" id="ELU43657.1"/>
    </source>
</evidence>
<dbReference type="SUPFAM" id="SSF57997">
    <property type="entry name" value="Tropomyosin"/>
    <property type="match status" value="2"/>
</dbReference>
<organism evidence="4 5">
    <name type="scientific">Thanatephorus cucumeris (strain AG1-IA)</name>
    <name type="common">Rice sheath blight fungus</name>
    <name type="synonym">Rhizoctonia solani</name>
    <dbReference type="NCBI Taxonomy" id="983506"/>
    <lineage>
        <taxon>Eukaryota</taxon>
        <taxon>Fungi</taxon>
        <taxon>Dikarya</taxon>
        <taxon>Basidiomycota</taxon>
        <taxon>Agaricomycotina</taxon>
        <taxon>Agaricomycetes</taxon>
        <taxon>Cantharellales</taxon>
        <taxon>Ceratobasidiaceae</taxon>
        <taxon>Rhizoctonia</taxon>
        <taxon>Rhizoctonia solani AG-1</taxon>
    </lineage>
</organism>
<dbReference type="HOGENOM" id="CLU_714060_0_0_1"/>
<evidence type="ECO:0000313" key="5">
    <source>
        <dbReference type="Proteomes" id="UP000011668"/>
    </source>
</evidence>
<accession>L8X3F8</accession>
<protein>
    <submittedName>
        <fullName evidence="4">Tropomyosin-like domain-containing protein</fullName>
    </submittedName>
</protein>
<dbReference type="EMBL" id="AFRT01000520">
    <property type="protein sequence ID" value="ELU43657.1"/>
    <property type="molecule type" value="Genomic_DNA"/>
</dbReference>
<evidence type="ECO:0000256" key="2">
    <source>
        <dbReference type="SAM" id="Coils"/>
    </source>
</evidence>
<evidence type="ECO:0000256" key="1">
    <source>
        <dbReference type="ARBA" id="ARBA00023054"/>
    </source>
</evidence>